<feature type="transmembrane region" description="Helical" evidence="1">
    <location>
        <begin position="69"/>
        <end position="92"/>
    </location>
</feature>
<keyword evidence="1" id="KW-0812">Transmembrane</keyword>
<gene>
    <name evidence="2" type="ORF">F3N42_08840</name>
</gene>
<feature type="transmembrane region" description="Helical" evidence="1">
    <location>
        <begin position="164"/>
        <end position="184"/>
    </location>
</feature>
<feature type="transmembrane region" description="Helical" evidence="1">
    <location>
        <begin position="113"/>
        <end position="134"/>
    </location>
</feature>
<keyword evidence="1" id="KW-1133">Transmembrane helix</keyword>
<evidence type="ECO:0000313" key="3">
    <source>
        <dbReference type="Proteomes" id="UP000325372"/>
    </source>
</evidence>
<evidence type="ECO:0000256" key="1">
    <source>
        <dbReference type="SAM" id="Phobius"/>
    </source>
</evidence>
<feature type="transmembrane region" description="Helical" evidence="1">
    <location>
        <begin position="39"/>
        <end position="63"/>
    </location>
</feature>
<name>A0A5N0TC57_9GAMM</name>
<dbReference type="RefSeq" id="WP_150864066.1">
    <property type="nucleotide sequence ID" value="NZ_VYXP01000005.1"/>
</dbReference>
<comment type="caution">
    <text evidence="2">The sequence shown here is derived from an EMBL/GenBank/DDBJ whole genome shotgun (WGS) entry which is preliminary data.</text>
</comment>
<feature type="transmembrane region" description="Helical" evidence="1">
    <location>
        <begin position="140"/>
        <end position="159"/>
    </location>
</feature>
<protein>
    <submittedName>
        <fullName evidence="2">Uncharacterized protein</fullName>
    </submittedName>
</protein>
<dbReference type="Proteomes" id="UP000325372">
    <property type="component" value="Unassembled WGS sequence"/>
</dbReference>
<accession>A0A5N0TC57</accession>
<keyword evidence="1" id="KW-0472">Membrane</keyword>
<reference evidence="2 3" key="1">
    <citation type="submission" date="2019-09" db="EMBL/GenBank/DDBJ databases">
        <title>Wenzhouxiangella sp. Genome sequencing and assembly.</title>
        <authorList>
            <person name="Zhang R."/>
        </authorList>
    </citation>
    <scope>NUCLEOTIDE SEQUENCE [LARGE SCALE GENOMIC DNA]</scope>
    <source>
        <strain evidence="2 3">W260</strain>
    </source>
</reference>
<keyword evidence="3" id="KW-1185">Reference proteome</keyword>
<dbReference type="AlphaFoldDB" id="A0A5N0TC57"/>
<organism evidence="2 3">
    <name type="scientific">Marinihelvus fidelis</name>
    <dbReference type="NCBI Taxonomy" id="2613842"/>
    <lineage>
        <taxon>Bacteria</taxon>
        <taxon>Pseudomonadati</taxon>
        <taxon>Pseudomonadota</taxon>
        <taxon>Gammaproteobacteria</taxon>
        <taxon>Chromatiales</taxon>
        <taxon>Wenzhouxiangellaceae</taxon>
        <taxon>Marinihelvus</taxon>
    </lineage>
</organism>
<proteinExistence type="predicted"/>
<evidence type="ECO:0000313" key="2">
    <source>
        <dbReference type="EMBL" id="KAA9131416.1"/>
    </source>
</evidence>
<feature type="transmembrane region" description="Helical" evidence="1">
    <location>
        <begin position="6"/>
        <end position="27"/>
    </location>
</feature>
<sequence>MSLFEFIVGFYVVIAGLGVTLLVRSVGQMIESRDHIKPYWIHSCWLAFIFVMHVNSWFMLWAYRDQPSWSVAQLLLLLSVPILLYLASHVSVPEIPERSDERFDMRFYYYRRHSILFGLLALSTTLSLVSEYLLLEHARYSWLNLLRGLGLVLLVAGLVSRRPAVHVTITVIALGILICGLTFIGRPIS</sequence>
<dbReference type="EMBL" id="VYXP01000005">
    <property type="protein sequence ID" value="KAA9131416.1"/>
    <property type="molecule type" value="Genomic_DNA"/>
</dbReference>